<evidence type="ECO:0000313" key="2">
    <source>
        <dbReference type="EMBL" id="CAA9555390.1"/>
    </source>
</evidence>
<proteinExistence type="predicted"/>
<protein>
    <recommendedName>
        <fullName evidence="1">N-acetyltransferase domain-containing protein</fullName>
    </recommendedName>
</protein>
<dbReference type="Gene3D" id="3.40.630.30">
    <property type="match status" value="1"/>
</dbReference>
<dbReference type="CDD" id="cd04301">
    <property type="entry name" value="NAT_SF"/>
    <property type="match status" value="1"/>
</dbReference>
<reference evidence="2" key="1">
    <citation type="submission" date="2020-02" db="EMBL/GenBank/DDBJ databases">
        <authorList>
            <person name="Meier V. D."/>
        </authorList>
    </citation>
    <scope>NUCLEOTIDE SEQUENCE</scope>
    <source>
        <strain evidence="2">AVDCRST_MAG49</strain>
    </source>
</reference>
<sequence>MRNATIVGERLYLRPLEAEDAEPIARAFASETETFFDRGRLPASPLGFAHAITAPAPGHGPPEVVDFAVCRRADDRLVGSVAILDLDWVNRTGETASHLLGPEFRGQGYGTEAKHLLLEYAFDRLGLHALTSWVWEPNARSAAALAKQGYRPAGRVRWRDIKGGVYRDSLIFDVLRADWVAARDAWRAATAAASVPR</sequence>
<dbReference type="PANTHER" id="PTHR43441">
    <property type="entry name" value="RIBOSOMAL-PROTEIN-SERINE ACETYLTRANSFERASE"/>
    <property type="match status" value="1"/>
</dbReference>
<dbReference type="InterPro" id="IPR051908">
    <property type="entry name" value="Ribosomal_N-acetyltransferase"/>
</dbReference>
<gene>
    <name evidence="2" type="ORF">AVDCRST_MAG49-2869</name>
</gene>
<organism evidence="2">
    <name type="scientific">uncultured Thermomicrobiales bacterium</name>
    <dbReference type="NCBI Taxonomy" id="1645740"/>
    <lineage>
        <taxon>Bacteria</taxon>
        <taxon>Pseudomonadati</taxon>
        <taxon>Thermomicrobiota</taxon>
        <taxon>Thermomicrobia</taxon>
        <taxon>Thermomicrobiales</taxon>
        <taxon>environmental samples</taxon>
    </lineage>
</organism>
<dbReference type="GO" id="GO:1990189">
    <property type="term" value="F:protein N-terminal-serine acetyltransferase activity"/>
    <property type="evidence" value="ECO:0007669"/>
    <property type="project" value="TreeGrafter"/>
</dbReference>
<name>A0A6J4UR40_9BACT</name>
<dbReference type="GO" id="GO:0005737">
    <property type="term" value="C:cytoplasm"/>
    <property type="evidence" value="ECO:0007669"/>
    <property type="project" value="TreeGrafter"/>
</dbReference>
<feature type="domain" description="N-acetyltransferase" evidence="1">
    <location>
        <begin position="11"/>
        <end position="173"/>
    </location>
</feature>
<dbReference type="GO" id="GO:0008999">
    <property type="term" value="F:protein-N-terminal-alanine acetyltransferase activity"/>
    <property type="evidence" value="ECO:0007669"/>
    <property type="project" value="TreeGrafter"/>
</dbReference>
<dbReference type="PANTHER" id="PTHR43441:SF6">
    <property type="entry name" value="N-ACETYLTRANSFERASE DOMAIN-CONTAINING PROTEIN"/>
    <property type="match status" value="1"/>
</dbReference>
<accession>A0A6J4UR40</accession>
<dbReference type="EMBL" id="CADCWG010000146">
    <property type="protein sequence ID" value="CAA9555390.1"/>
    <property type="molecule type" value="Genomic_DNA"/>
</dbReference>
<dbReference type="InterPro" id="IPR000182">
    <property type="entry name" value="GNAT_dom"/>
</dbReference>
<dbReference type="SUPFAM" id="SSF55729">
    <property type="entry name" value="Acyl-CoA N-acyltransferases (Nat)"/>
    <property type="match status" value="1"/>
</dbReference>
<dbReference type="InterPro" id="IPR016181">
    <property type="entry name" value="Acyl_CoA_acyltransferase"/>
</dbReference>
<dbReference type="PROSITE" id="PS51186">
    <property type="entry name" value="GNAT"/>
    <property type="match status" value="1"/>
</dbReference>
<dbReference type="AlphaFoldDB" id="A0A6J4UR40"/>
<dbReference type="Pfam" id="PF13302">
    <property type="entry name" value="Acetyltransf_3"/>
    <property type="match status" value="1"/>
</dbReference>
<evidence type="ECO:0000259" key="1">
    <source>
        <dbReference type="PROSITE" id="PS51186"/>
    </source>
</evidence>